<organism evidence="2 3">
    <name type="scientific">Streptomyces chilikensis</name>
    <dbReference type="NCBI Taxonomy" id="1194079"/>
    <lineage>
        <taxon>Bacteria</taxon>
        <taxon>Bacillati</taxon>
        <taxon>Actinomycetota</taxon>
        <taxon>Actinomycetes</taxon>
        <taxon>Kitasatosporales</taxon>
        <taxon>Streptomycetaceae</taxon>
        <taxon>Streptomyces</taxon>
    </lineage>
</organism>
<dbReference type="RefSeq" id="WP_359275104.1">
    <property type="nucleotide sequence ID" value="NZ_JBEZNA010000057.1"/>
</dbReference>
<keyword evidence="1" id="KW-1133">Transmembrane helix</keyword>
<keyword evidence="1" id="KW-0472">Membrane</keyword>
<evidence type="ECO:0000256" key="1">
    <source>
        <dbReference type="SAM" id="Phobius"/>
    </source>
</evidence>
<sequence length="207" mass="22217">MTEVRARRNRALSPATFTTVVIGGLVLAAAAGWSSLLLVVQGRVIPGWGVSAALLVAVLVFRWAFTRRRRRDGTSPLGLPRKQAEWARRTSALLIVTAVLGTVLEATADLLVSAEYHVLHPEGPEGCTAVVRETSFLVIGDGEVFAVGRAGLAFGTAGSWTVDDGYRPVEEGAYELDWGEEAGALRIIGTITDPVVRSDMDGIDCWW</sequence>
<keyword evidence="3" id="KW-1185">Reference proteome</keyword>
<dbReference type="Proteomes" id="UP001551584">
    <property type="component" value="Unassembled WGS sequence"/>
</dbReference>
<accession>A0ABV3EUE2</accession>
<keyword evidence="1" id="KW-0812">Transmembrane</keyword>
<comment type="caution">
    <text evidence="2">The sequence shown here is derived from an EMBL/GenBank/DDBJ whole genome shotgun (WGS) entry which is preliminary data.</text>
</comment>
<dbReference type="EMBL" id="JBEZNA010000057">
    <property type="protein sequence ID" value="MEU9579847.1"/>
    <property type="molecule type" value="Genomic_DNA"/>
</dbReference>
<gene>
    <name evidence="2" type="ORF">AB0D95_21670</name>
</gene>
<evidence type="ECO:0000313" key="3">
    <source>
        <dbReference type="Proteomes" id="UP001551584"/>
    </source>
</evidence>
<reference evidence="2 3" key="1">
    <citation type="submission" date="2024-06" db="EMBL/GenBank/DDBJ databases">
        <title>The Natural Products Discovery Center: Release of the First 8490 Sequenced Strains for Exploring Actinobacteria Biosynthetic Diversity.</title>
        <authorList>
            <person name="Kalkreuter E."/>
            <person name="Kautsar S.A."/>
            <person name="Yang D."/>
            <person name="Bader C.D."/>
            <person name="Teijaro C.N."/>
            <person name="Fluegel L."/>
            <person name="Davis C.M."/>
            <person name="Simpson J.R."/>
            <person name="Lauterbach L."/>
            <person name="Steele A.D."/>
            <person name="Gui C."/>
            <person name="Meng S."/>
            <person name="Li G."/>
            <person name="Viehrig K."/>
            <person name="Ye F."/>
            <person name="Su P."/>
            <person name="Kiefer A.F."/>
            <person name="Nichols A."/>
            <person name="Cepeda A.J."/>
            <person name="Yan W."/>
            <person name="Fan B."/>
            <person name="Jiang Y."/>
            <person name="Adhikari A."/>
            <person name="Zheng C.-J."/>
            <person name="Schuster L."/>
            <person name="Cowan T.M."/>
            <person name="Smanski M.J."/>
            <person name="Chevrette M.G."/>
            <person name="De Carvalho L.P.S."/>
            <person name="Shen B."/>
        </authorList>
    </citation>
    <scope>NUCLEOTIDE SEQUENCE [LARGE SCALE GENOMIC DNA]</scope>
    <source>
        <strain evidence="2 3">NPDC048117</strain>
    </source>
</reference>
<feature type="transmembrane region" description="Helical" evidence="1">
    <location>
        <begin position="45"/>
        <end position="65"/>
    </location>
</feature>
<name>A0ABV3EUE2_9ACTN</name>
<proteinExistence type="predicted"/>
<evidence type="ECO:0000313" key="2">
    <source>
        <dbReference type="EMBL" id="MEU9579847.1"/>
    </source>
</evidence>
<feature type="transmembrane region" description="Helical" evidence="1">
    <location>
        <begin position="12"/>
        <end position="33"/>
    </location>
</feature>
<protein>
    <submittedName>
        <fullName evidence="2">Uncharacterized protein</fullName>
    </submittedName>
</protein>